<dbReference type="GO" id="GO:0008270">
    <property type="term" value="F:zinc ion binding"/>
    <property type="evidence" value="ECO:0007669"/>
    <property type="project" value="InterPro"/>
</dbReference>
<evidence type="ECO:0000256" key="3">
    <source>
        <dbReference type="ARBA" id="ARBA00023015"/>
    </source>
</evidence>
<evidence type="ECO:0000313" key="9">
    <source>
        <dbReference type="EMBL" id="KAG4421222.1"/>
    </source>
</evidence>
<feature type="region of interest" description="Disordered" evidence="7">
    <location>
        <begin position="213"/>
        <end position="234"/>
    </location>
</feature>
<dbReference type="InterPro" id="IPR007219">
    <property type="entry name" value="XnlR_reg_dom"/>
</dbReference>
<sequence>MIGCPDPLPFGTALSLESSRVHVALAGTARLSVTTKDLNAALAWHTAVNVFMHLSLRRKGKGPKPLCLISRALVYLYFLDGTLAKLSSPRPSATLVNALAEEKSTLERCLVQLKLASPEEREARLEALVVTDGNVDLASCSQSNVVTTTNTENDAQPSPLNPPDHNTSAQDVQETERSQSRDVATHSDDDDAFRPSNYLSVDERGHVEVYGPTSALHGLSPDSPLHTRKNQASDDPVRHQLIVNALLQRQKEYSLLRLQTIGGEPAELALHLLELHWNRQHHTFLLTYRPAIMRDLVTGGPNCSPFLLNAIFACVSKFSDRLEVRDNPSDPETTGARFFARCEELLLRESLLTTSTIPTVIGLLLLGSTFNARGKASKGWLYTGYALRMVYDLGLHLDFKAVGGNAEDVEIRRRVFWGAFILDKLQSLYLGRPVTFQECDARVSRDFMDTMEENELWTPYVDPKFPNQNNSSPPAVPTPVYSVSTFQQFCLLSKIMAKIINRFYVVGATFDNTHDHLLAADGSLAAWYAALPPHLLFEPWAKECPSSPSHERVTAAAPNVMLLLTTYNSLVILLHRPFVFGHLRQSSIPAASWKRCTTAARNITTIASMYQTSYTLRRAPYLLSYAVYVACMIHTRNTVASEGQRIEENLSALLASLRCLDELTVPNSGVLSPASNIRKLMAANGISNILDNTWDVQTPNSQELEALCQIFPPNPTNGADNMAEQASNEYLPYGYDDFNGLMNLYMPNLNGFLMDVEGAGKDMGNDGTNSTL</sequence>
<dbReference type="Proteomes" id="UP000664132">
    <property type="component" value="Unassembled WGS sequence"/>
</dbReference>
<dbReference type="GO" id="GO:0006351">
    <property type="term" value="P:DNA-templated transcription"/>
    <property type="evidence" value="ECO:0007669"/>
    <property type="project" value="InterPro"/>
</dbReference>
<dbReference type="AlphaFoldDB" id="A0A8H7TKG8"/>
<evidence type="ECO:0000256" key="1">
    <source>
        <dbReference type="ARBA" id="ARBA00022723"/>
    </source>
</evidence>
<evidence type="ECO:0000256" key="6">
    <source>
        <dbReference type="ARBA" id="ARBA00023242"/>
    </source>
</evidence>
<dbReference type="SMART" id="SM00906">
    <property type="entry name" value="Fungal_trans"/>
    <property type="match status" value="1"/>
</dbReference>
<dbReference type="InterPro" id="IPR051615">
    <property type="entry name" value="Transcr_Regulatory_Elem"/>
</dbReference>
<feature type="compositionally biased region" description="Polar residues" evidence="7">
    <location>
        <begin position="148"/>
        <end position="172"/>
    </location>
</feature>
<keyword evidence="1" id="KW-0479">Metal-binding</keyword>
<keyword evidence="4" id="KW-0238">DNA-binding</keyword>
<evidence type="ECO:0000256" key="7">
    <source>
        <dbReference type="SAM" id="MobiDB-lite"/>
    </source>
</evidence>
<evidence type="ECO:0000259" key="8">
    <source>
        <dbReference type="SMART" id="SM00906"/>
    </source>
</evidence>
<evidence type="ECO:0000256" key="2">
    <source>
        <dbReference type="ARBA" id="ARBA00022833"/>
    </source>
</evidence>
<dbReference type="PANTHER" id="PTHR31313:SF86">
    <property type="entry name" value="ZN(2)-C6 FUNGAL-TYPE DOMAIN-CONTAINING PROTEIN"/>
    <property type="match status" value="1"/>
</dbReference>
<feature type="region of interest" description="Disordered" evidence="7">
    <location>
        <begin position="148"/>
        <end position="198"/>
    </location>
</feature>
<organism evidence="9 10">
    <name type="scientific">Cadophora malorum</name>
    <dbReference type="NCBI Taxonomy" id="108018"/>
    <lineage>
        <taxon>Eukaryota</taxon>
        <taxon>Fungi</taxon>
        <taxon>Dikarya</taxon>
        <taxon>Ascomycota</taxon>
        <taxon>Pezizomycotina</taxon>
        <taxon>Leotiomycetes</taxon>
        <taxon>Helotiales</taxon>
        <taxon>Ploettnerulaceae</taxon>
        <taxon>Cadophora</taxon>
    </lineage>
</organism>
<keyword evidence="5" id="KW-0804">Transcription</keyword>
<keyword evidence="3" id="KW-0805">Transcription regulation</keyword>
<feature type="domain" description="Xylanolytic transcriptional activator regulatory" evidence="8">
    <location>
        <begin position="379"/>
        <end position="452"/>
    </location>
</feature>
<evidence type="ECO:0000256" key="4">
    <source>
        <dbReference type="ARBA" id="ARBA00023125"/>
    </source>
</evidence>
<evidence type="ECO:0000313" key="10">
    <source>
        <dbReference type="Proteomes" id="UP000664132"/>
    </source>
</evidence>
<keyword evidence="6" id="KW-0539">Nucleus</keyword>
<protein>
    <recommendedName>
        <fullName evidence="8">Xylanolytic transcriptional activator regulatory domain-containing protein</fullName>
    </recommendedName>
</protein>
<dbReference type="OrthoDB" id="2154091at2759"/>
<dbReference type="EMBL" id="JAFJYH010000069">
    <property type="protein sequence ID" value="KAG4421222.1"/>
    <property type="molecule type" value="Genomic_DNA"/>
</dbReference>
<dbReference type="GO" id="GO:0003677">
    <property type="term" value="F:DNA binding"/>
    <property type="evidence" value="ECO:0007669"/>
    <property type="project" value="UniProtKB-KW"/>
</dbReference>
<dbReference type="PANTHER" id="PTHR31313">
    <property type="entry name" value="TY1 ENHANCER ACTIVATOR"/>
    <property type="match status" value="1"/>
</dbReference>
<name>A0A8H7TKG8_9HELO</name>
<dbReference type="CDD" id="cd12148">
    <property type="entry name" value="fungal_TF_MHR"/>
    <property type="match status" value="1"/>
</dbReference>
<gene>
    <name evidence="9" type="ORF">IFR04_005633</name>
</gene>
<reference evidence="9" key="1">
    <citation type="submission" date="2021-02" db="EMBL/GenBank/DDBJ databases">
        <title>Genome sequence Cadophora malorum strain M34.</title>
        <authorList>
            <person name="Stefanovic E."/>
            <person name="Vu D."/>
            <person name="Scully C."/>
            <person name="Dijksterhuis J."/>
            <person name="Roader J."/>
            <person name="Houbraken J."/>
        </authorList>
    </citation>
    <scope>NUCLEOTIDE SEQUENCE</scope>
    <source>
        <strain evidence="9">M34</strain>
    </source>
</reference>
<accession>A0A8H7TKG8</accession>
<evidence type="ECO:0000256" key="5">
    <source>
        <dbReference type="ARBA" id="ARBA00023163"/>
    </source>
</evidence>
<feature type="compositionally biased region" description="Basic and acidic residues" evidence="7">
    <location>
        <begin position="174"/>
        <end position="187"/>
    </location>
</feature>
<dbReference type="Pfam" id="PF04082">
    <property type="entry name" value="Fungal_trans"/>
    <property type="match status" value="1"/>
</dbReference>
<keyword evidence="2" id="KW-0862">Zinc</keyword>
<comment type="caution">
    <text evidence="9">The sequence shown here is derived from an EMBL/GenBank/DDBJ whole genome shotgun (WGS) entry which is preliminary data.</text>
</comment>
<keyword evidence="10" id="KW-1185">Reference proteome</keyword>
<proteinExistence type="predicted"/>